<dbReference type="NCBIfam" id="TIGR00738">
    <property type="entry name" value="rrf2_super"/>
    <property type="match status" value="1"/>
</dbReference>
<dbReference type="InterPro" id="IPR030489">
    <property type="entry name" value="TR_Rrf2-type_CS"/>
</dbReference>
<dbReference type="EMBL" id="FNSH01000001">
    <property type="protein sequence ID" value="SEB93626.1"/>
    <property type="molecule type" value="Genomic_DNA"/>
</dbReference>
<dbReference type="SUPFAM" id="SSF46785">
    <property type="entry name" value="Winged helix' DNA-binding domain"/>
    <property type="match status" value="1"/>
</dbReference>
<evidence type="ECO:0000313" key="2">
    <source>
        <dbReference type="EMBL" id="SEB93626.1"/>
    </source>
</evidence>
<dbReference type="PANTHER" id="PTHR33221">
    <property type="entry name" value="WINGED HELIX-TURN-HELIX TRANSCRIPTIONAL REGULATOR, RRF2 FAMILY"/>
    <property type="match status" value="1"/>
</dbReference>
<dbReference type="RefSeq" id="WP_002564023.1">
    <property type="nucleotide sequence ID" value="NZ_CALJSN010000010.1"/>
</dbReference>
<dbReference type="GO" id="GO:0003677">
    <property type="term" value="F:DNA binding"/>
    <property type="evidence" value="ECO:0007669"/>
    <property type="project" value="UniProtKB-KW"/>
</dbReference>
<protein>
    <submittedName>
        <fullName evidence="2">Rrf2 family protein</fullName>
    </submittedName>
</protein>
<dbReference type="Pfam" id="PF02082">
    <property type="entry name" value="Rrf2"/>
    <property type="match status" value="1"/>
</dbReference>
<evidence type="ECO:0000256" key="1">
    <source>
        <dbReference type="ARBA" id="ARBA00023125"/>
    </source>
</evidence>
<dbReference type="PANTHER" id="PTHR33221:SF5">
    <property type="entry name" value="HTH-TYPE TRANSCRIPTIONAL REGULATOR ISCR"/>
    <property type="match status" value="1"/>
</dbReference>
<dbReference type="InterPro" id="IPR000944">
    <property type="entry name" value="Tscrpt_reg_Rrf2"/>
</dbReference>
<dbReference type="InterPro" id="IPR036388">
    <property type="entry name" value="WH-like_DNA-bd_sf"/>
</dbReference>
<organism evidence="2 3">
    <name type="scientific">Atopobium minutum</name>
    <dbReference type="NCBI Taxonomy" id="1381"/>
    <lineage>
        <taxon>Bacteria</taxon>
        <taxon>Bacillati</taxon>
        <taxon>Actinomycetota</taxon>
        <taxon>Coriobacteriia</taxon>
        <taxon>Coriobacteriales</taxon>
        <taxon>Atopobiaceae</taxon>
        <taxon>Atopobium</taxon>
    </lineage>
</organism>
<keyword evidence="1" id="KW-0238">DNA-binding</keyword>
<dbReference type="InterPro" id="IPR036390">
    <property type="entry name" value="WH_DNA-bd_sf"/>
</dbReference>
<dbReference type="PROSITE" id="PS01332">
    <property type="entry name" value="HTH_RRF2_1"/>
    <property type="match status" value="1"/>
</dbReference>
<dbReference type="PROSITE" id="PS51197">
    <property type="entry name" value="HTH_RRF2_2"/>
    <property type="match status" value="1"/>
</dbReference>
<dbReference type="GO" id="GO:0003700">
    <property type="term" value="F:DNA-binding transcription factor activity"/>
    <property type="evidence" value="ECO:0007669"/>
    <property type="project" value="TreeGrafter"/>
</dbReference>
<dbReference type="AlphaFoldDB" id="A0AB38A7Q6"/>
<dbReference type="GO" id="GO:0005829">
    <property type="term" value="C:cytosol"/>
    <property type="evidence" value="ECO:0007669"/>
    <property type="project" value="TreeGrafter"/>
</dbReference>
<dbReference type="Proteomes" id="UP000183687">
    <property type="component" value="Unassembled WGS sequence"/>
</dbReference>
<gene>
    <name evidence="2" type="ORF">SAMN04489746_1311</name>
</gene>
<proteinExistence type="predicted"/>
<evidence type="ECO:0000313" key="3">
    <source>
        <dbReference type="Proteomes" id="UP000183687"/>
    </source>
</evidence>
<sequence length="148" mass="16187">MAGMFSTKGRYALRVMSDLAVHEGWVSLGDISKRQGISRKYLEQVTSLLLKGGLVDSQRGKGGGYKLSRKPEEYTLGEILRVAEGGTLAPVTCLDCSSGEICEHIKTCTTLPIWRDLGMVTSQFLDSKRLTDLIPDDQKGDMPSFSAL</sequence>
<reference evidence="2 3" key="1">
    <citation type="submission" date="2016-10" db="EMBL/GenBank/DDBJ databases">
        <authorList>
            <person name="Varghese N."/>
            <person name="Submissions S."/>
        </authorList>
    </citation>
    <scope>NUCLEOTIDE SEQUENCE [LARGE SCALE GENOMIC DNA]</scope>
    <source>
        <strain evidence="2 3">DSM 20586</strain>
    </source>
</reference>
<comment type="caution">
    <text evidence="2">The sequence shown here is derived from an EMBL/GenBank/DDBJ whole genome shotgun (WGS) entry which is preliminary data.</text>
</comment>
<accession>A0AB38A7Q6</accession>
<dbReference type="Gene3D" id="1.10.10.10">
    <property type="entry name" value="Winged helix-like DNA-binding domain superfamily/Winged helix DNA-binding domain"/>
    <property type="match status" value="1"/>
</dbReference>
<name>A0AB38A7Q6_9ACTN</name>